<reference evidence="2" key="1">
    <citation type="submission" date="2022-03" db="EMBL/GenBank/DDBJ databases">
        <title>A functionally conserved STORR gene fusion in Papaver species that diverged 16.8 million years ago.</title>
        <authorList>
            <person name="Catania T."/>
        </authorList>
    </citation>
    <scope>NUCLEOTIDE SEQUENCE</scope>
    <source>
        <strain evidence="2">S-191538</strain>
    </source>
</reference>
<accession>A0AA41UWB6</accession>
<name>A0AA41UWB6_PAPNU</name>
<sequence>MSPGERSYDALALMKQLSEHSAAVVAEAHEVLTSGQKVPPNGRLCDQENSSEVNNQYPDSDLLTERRVLDFSECDTPGKGTENRRSAVATSVSFSSPSSYLMKGCR</sequence>
<protein>
    <submittedName>
        <fullName evidence="2">Uncharacterized protein</fullName>
    </submittedName>
</protein>
<dbReference type="EMBL" id="JAJJMA010208582">
    <property type="protein sequence ID" value="MCL7040098.1"/>
    <property type="molecule type" value="Genomic_DNA"/>
</dbReference>
<feature type="compositionally biased region" description="Polar residues" evidence="1">
    <location>
        <begin position="47"/>
        <end position="57"/>
    </location>
</feature>
<keyword evidence="4" id="KW-1185">Reference proteome</keyword>
<comment type="caution">
    <text evidence="2">The sequence shown here is derived from an EMBL/GenBank/DDBJ whole genome shotgun (WGS) entry which is preliminary data.</text>
</comment>
<proteinExistence type="predicted"/>
<dbReference type="AlphaFoldDB" id="A0AA41UWB6"/>
<evidence type="ECO:0000313" key="4">
    <source>
        <dbReference type="Proteomes" id="UP001177140"/>
    </source>
</evidence>
<gene>
    <name evidence="3" type="ORF">MKW94_011389</name>
    <name evidence="2" type="ORF">MKW94_027936</name>
</gene>
<dbReference type="Proteomes" id="UP001177140">
    <property type="component" value="Unassembled WGS sequence"/>
</dbReference>
<organism evidence="2 4">
    <name type="scientific">Papaver nudicaule</name>
    <name type="common">Iceland poppy</name>
    <dbReference type="NCBI Taxonomy" id="74823"/>
    <lineage>
        <taxon>Eukaryota</taxon>
        <taxon>Viridiplantae</taxon>
        <taxon>Streptophyta</taxon>
        <taxon>Embryophyta</taxon>
        <taxon>Tracheophyta</taxon>
        <taxon>Spermatophyta</taxon>
        <taxon>Magnoliopsida</taxon>
        <taxon>Ranunculales</taxon>
        <taxon>Papaveraceae</taxon>
        <taxon>Papaveroideae</taxon>
        <taxon>Papaver</taxon>
    </lineage>
</organism>
<dbReference type="EMBL" id="JAJJMA010017536">
    <property type="protein sequence ID" value="MCL7022999.1"/>
    <property type="molecule type" value="Genomic_DNA"/>
</dbReference>
<evidence type="ECO:0000256" key="1">
    <source>
        <dbReference type="SAM" id="MobiDB-lite"/>
    </source>
</evidence>
<evidence type="ECO:0000313" key="2">
    <source>
        <dbReference type="EMBL" id="MCL7022999.1"/>
    </source>
</evidence>
<feature type="region of interest" description="Disordered" evidence="1">
    <location>
        <begin position="34"/>
        <end position="57"/>
    </location>
</feature>
<evidence type="ECO:0000313" key="3">
    <source>
        <dbReference type="EMBL" id="MCL7040098.1"/>
    </source>
</evidence>